<dbReference type="InterPro" id="IPR036291">
    <property type="entry name" value="NAD(P)-bd_dom_sf"/>
</dbReference>
<evidence type="ECO:0000256" key="2">
    <source>
        <dbReference type="ARBA" id="ARBA00022857"/>
    </source>
</evidence>
<comment type="catalytic activity">
    <reaction evidence="4">
        <text>L-proline + NADP(+) = (S)-1-pyrroline-5-carboxylate + NADPH + 2 H(+)</text>
        <dbReference type="Rhea" id="RHEA:14109"/>
        <dbReference type="ChEBI" id="CHEBI:15378"/>
        <dbReference type="ChEBI" id="CHEBI:17388"/>
        <dbReference type="ChEBI" id="CHEBI:57783"/>
        <dbReference type="ChEBI" id="CHEBI:58349"/>
        <dbReference type="ChEBI" id="CHEBI:60039"/>
        <dbReference type="EC" id="1.5.1.2"/>
    </reaction>
</comment>
<comment type="function">
    <text evidence="4">Catalyzes the reduction of 1-pyrroline-5-carboxylate (PCA) to L-proline.</text>
</comment>
<dbReference type="Gene3D" id="3.40.50.720">
    <property type="entry name" value="NAD(P)-binding Rossmann-like Domain"/>
    <property type="match status" value="1"/>
</dbReference>
<keyword evidence="2 4" id="KW-0521">NADP</keyword>
<evidence type="ECO:0000256" key="3">
    <source>
        <dbReference type="ARBA" id="ARBA00023002"/>
    </source>
</evidence>
<name>A0AA43ZKS9_9HYPH</name>
<organism evidence="8 9">
    <name type="scientific">Ferranicluibacter rubi</name>
    <dbReference type="NCBI Taxonomy" id="2715133"/>
    <lineage>
        <taxon>Bacteria</taxon>
        <taxon>Pseudomonadati</taxon>
        <taxon>Pseudomonadota</taxon>
        <taxon>Alphaproteobacteria</taxon>
        <taxon>Hyphomicrobiales</taxon>
        <taxon>Rhizobiaceae</taxon>
        <taxon>Ferranicluibacter</taxon>
    </lineage>
</organism>
<keyword evidence="9" id="KW-1185">Reference proteome</keyword>
<reference evidence="8" key="1">
    <citation type="submission" date="2020-03" db="EMBL/GenBank/DDBJ databases">
        <title>Ferranicluibacter endophyticum gen. nov., sp. nov., a new genus isolated from Rubus ulmifolius Schott. stem.</title>
        <authorList>
            <person name="Roca-Couso R."/>
            <person name="Flores-Felix J.D."/>
            <person name="Igual J.M."/>
            <person name="Rivas R."/>
        </authorList>
    </citation>
    <scope>NUCLEOTIDE SEQUENCE</scope>
    <source>
        <strain evidence="8">CRRU44</strain>
    </source>
</reference>
<comment type="similarity">
    <text evidence="1 4">Belongs to the pyrroline-5-carboxylate reductase family.</text>
</comment>
<dbReference type="HAMAP" id="MF_01925">
    <property type="entry name" value="P5C_reductase"/>
    <property type="match status" value="1"/>
</dbReference>
<dbReference type="GO" id="GO:0055129">
    <property type="term" value="P:L-proline biosynthetic process"/>
    <property type="evidence" value="ECO:0007669"/>
    <property type="project" value="UniProtKB-UniRule"/>
</dbReference>
<dbReference type="RefSeq" id="WP_167130932.1">
    <property type="nucleotide sequence ID" value="NZ_JAANCM010000019.1"/>
</dbReference>
<comment type="pathway">
    <text evidence="4">Amino-acid biosynthesis; L-proline biosynthesis; L-proline from L-glutamate 5-semialdehyde: step 1/1.</text>
</comment>
<proteinExistence type="inferred from homology"/>
<feature type="binding site" evidence="5">
    <location>
        <begin position="10"/>
        <end position="16"/>
    </location>
    <ligand>
        <name>NADP(+)</name>
        <dbReference type="ChEBI" id="CHEBI:58349"/>
    </ligand>
</feature>
<dbReference type="Proteomes" id="UP001155840">
    <property type="component" value="Unassembled WGS sequence"/>
</dbReference>
<gene>
    <name evidence="4" type="primary">proC</name>
    <name evidence="8" type="ORF">G8E10_23875</name>
</gene>
<dbReference type="PANTHER" id="PTHR11645">
    <property type="entry name" value="PYRROLINE-5-CARBOXYLATE REDUCTASE"/>
    <property type="match status" value="1"/>
</dbReference>
<dbReference type="InterPro" id="IPR000304">
    <property type="entry name" value="Pyrroline-COOH_reductase"/>
</dbReference>
<evidence type="ECO:0000256" key="4">
    <source>
        <dbReference type="HAMAP-Rule" id="MF_01925"/>
    </source>
</evidence>
<feature type="domain" description="Pyrroline-5-carboxylate reductase dimerisation" evidence="7">
    <location>
        <begin position="155"/>
        <end position="257"/>
    </location>
</feature>
<comment type="catalytic activity">
    <reaction evidence="4">
        <text>L-proline + NAD(+) = (S)-1-pyrroline-5-carboxylate + NADH + 2 H(+)</text>
        <dbReference type="Rhea" id="RHEA:14105"/>
        <dbReference type="ChEBI" id="CHEBI:15378"/>
        <dbReference type="ChEBI" id="CHEBI:17388"/>
        <dbReference type="ChEBI" id="CHEBI:57540"/>
        <dbReference type="ChEBI" id="CHEBI:57945"/>
        <dbReference type="ChEBI" id="CHEBI:60039"/>
        <dbReference type="EC" id="1.5.1.2"/>
    </reaction>
</comment>
<accession>A0AA43ZKS9</accession>
<protein>
    <recommendedName>
        <fullName evidence="4">Pyrroline-5-carboxylate reductase</fullName>
        <shortName evidence="4">P5C reductase</shortName>
        <shortName evidence="4">P5CR</shortName>
        <ecNumber evidence="4">1.5.1.2</ecNumber>
    </recommendedName>
    <alternativeName>
        <fullName evidence="4">PCA reductase</fullName>
    </alternativeName>
</protein>
<evidence type="ECO:0000313" key="9">
    <source>
        <dbReference type="Proteomes" id="UP001155840"/>
    </source>
</evidence>
<dbReference type="InterPro" id="IPR028939">
    <property type="entry name" value="P5C_Rdtase_cat_N"/>
</dbReference>
<evidence type="ECO:0000313" key="8">
    <source>
        <dbReference type="EMBL" id="NHT78743.1"/>
    </source>
</evidence>
<dbReference type="Pfam" id="PF14748">
    <property type="entry name" value="P5CR_dimer"/>
    <property type="match status" value="1"/>
</dbReference>
<feature type="binding site" evidence="5">
    <location>
        <position position="56"/>
    </location>
    <ligand>
        <name>NADPH</name>
        <dbReference type="ChEBI" id="CHEBI:57783"/>
    </ligand>
</feature>
<dbReference type="AlphaFoldDB" id="A0AA43ZKS9"/>
<dbReference type="Pfam" id="PF03807">
    <property type="entry name" value="F420_oxidored"/>
    <property type="match status" value="1"/>
</dbReference>
<dbReference type="PIRSF" id="PIRSF000193">
    <property type="entry name" value="Pyrrol-5-carb_rd"/>
    <property type="match status" value="1"/>
</dbReference>
<keyword evidence="4" id="KW-0028">Amino-acid biosynthesis</keyword>
<dbReference type="Gene3D" id="1.10.3730.10">
    <property type="entry name" value="ProC C-terminal domain-like"/>
    <property type="match status" value="1"/>
</dbReference>
<evidence type="ECO:0000256" key="5">
    <source>
        <dbReference type="PIRSR" id="PIRSR000193-1"/>
    </source>
</evidence>
<dbReference type="EMBL" id="JAANCM010000019">
    <property type="protein sequence ID" value="NHT78743.1"/>
    <property type="molecule type" value="Genomic_DNA"/>
</dbReference>
<dbReference type="SUPFAM" id="SSF48179">
    <property type="entry name" value="6-phosphogluconate dehydrogenase C-terminal domain-like"/>
    <property type="match status" value="1"/>
</dbReference>
<comment type="subcellular location">
    <subcellularLocation>
        <location evidence="4">Cytoplasm</location>
    </subcellularLocation>
</comment>
<dbReference type="GO" id="GO:0004735">
    <property type="term" value="F:pyrroline-5-carboxylate reductase activity"/>
    <property type="evidence" value="ECO:0007669"/>
    <property type="project" value="UniProtKB-UniRule"/>
</dbReference>
<dbReference type="SUPFAM" id="SSF51735">
    <property type="entry name" value="NAD(P)-binding Rossmann-fold domains"/>
    <property type="match status" value="1"/>
</dbReference>
<evidence type="ECO:0000259" key="7">
    <source>
        <dbReference type="Pfam" id="PF14748"/>
    </source>
</evidence>
<keyword evidence="4" id="KW-0641">Proline biosynthesis</keyword>
<dbReference type="EC" id="1.5.1.2" evidence="4"/>
<comment type="caution">
    <text evidence="8">The sequence shown here is derived from an EMBL/GenBank/DDBJ whole genome shotgun (WGS) entry which is preliminary data.</text>
</comment>
<sequence>MMDLGKVGLIGGAGWLGGAIAARLIETGRLTPDRLICSYRRTRPDDDLGCAWTTDNVALAGAADTIMLCVRPDDWPTIRIEAADKLVISVMAGVPLKQIAARTKSRRVARALPNAAVGIGFGYTPYHLASEDASDAARIEAIFKCGGLVDRVLDEDHIDYFTAMSGSGAAFPALLTDALAAAAIKHGIPETIAHRAAQQVLIAAGRLQETSGDSVSQTVQSFIDYEGTTAAGILAMRRNGFDEIVDRGLWVAYRKALSMSSGR</sequence>
<dbReference type="PANTHER" id="PTHR11645:SF0">
    <property type="entry name" value="PYRROLINE-5-CARBOXYLATE REDUCTASE 3"/>
    <property type="match status" value="1"/>
</dbReference>
<evidence type="ECO:0000259" key="6">
    <source>
        <dbReference type="Pfam" id="PF03807"/>
    </source>
</evidence>
<dbReference type="InterPro" id="IPR008927">
    <property type="entry name" value="6-PGluconate_DH-like_C_sf"/>
</dbReference>
<evidence type="ECO:0000256" key="1">
    <source>
        <dbReference type="ARBA" id="ARBA00005525"/>
    </source>
</evidence>
<keyword evidence="3 4" id="KW-0560">Oxidoreductase</keyword>
<dbReference type="GO" id="GO:0005737">
    <property type="term" value="C:cytoplasm"/>
    <property type="evidence" value="ECO:0007669"/>
    <property type="project" value="UniProtKB-SubCell"/>
</dbReference>
<dbReference type="InterPro" id="IPR029036">
    <property type="entry name" value="P5CR_dimer"/>
</dbReference>
<keyword evidence="4" id="KW-0963">Cytoplasm</keyword>
<feature type="domain" description="Pyrroline-5-carboxylate reductase catalytic N-terminal" evidence="6">
    <location>
        <begin position="6"/>
        <end position="93"/>
    </location>
</feature>